<reference evidence="1 2" key="1">
    <citation type="submission" date="2024-08" db="EMBL/GenBank/DDBJ databases">
        <title>Gnathostoma spinigerum genome.</title>
        <authorList>
            <person name="Gonzalez-Bertolin B."/>
            <person name="Monzon S."/>
            <person name="Zaballos A."/>
            <person name="Jimenez P."/>
            <person name="Dekumyoy P."/>
            <person name="Varona S."/>
            <person name="Cuesta I."/>
            <person name="Sumanam S."/>
            <person name="Adisakwattana P."/>
            <person name="Gasser R.B."/>
            <person name="Hernandez-Gonzalez A."/>
            <person name="Young N.D."/>
            <person name="Perteguer M.J."/>
        </authorList>
    </citation>
    <scope>NUCLEOTIDE SEQUENCE [LARGE SCALE GENOMIC DNA]</scope>
    <source>
        <strain evidence="1">AL3</strain>
        <tissue evidence="1">Liver</tissue>
    </source>
</reference>
<sequence>MPHSFTEEEPDMPQKNLVCGRRESFQTTSHTESNHLKGERFETVKPKNSNILGSNILAFVDQTQAHIDYTAKKGERYETKRPESSDVWKVVILLQ</sequence>
<evidence type="ECO:0000313" key="2">
    <source>
        <dbReference type="Proteomes" id="UP001608902"/>
    </source>
</evidence>
<dbReference type="EMBL" id="JBGFUD010020525">
    <property type="protein sequence ID" value="MFH4984724.1"/>
    <property type="molecule type" value="Genomic_DNA"/>
</dbReference>
<comment type="caution">
    <text evidence="1">The sequence shown here is derived from an EMBL/GenBank/DDBJ whole genome shotgun (WGS) entry which is preliminary data.</text>
</comment>
<evidence type="ECO:0000313" key="1">
    <source>
        <dbReference type="EMBL" id="MFH4984724.1"/>
    </source>
</evidence>
<gene>
    <name evidence="1" type="ORF">AB6A40_011433</name>
</gene>
<dbReference type="AlphaFoldDB" id="A0ABD6F3D0"/>
<proteinExistence type="predicted"/>
<keyword evidence="2" id="KW-1185">Reference proteome</keyword>
<name>A0ABD6F3D0_9BILA</name>
<protein>
    <submittedName>
        <fullName evidence="1">Uncharacterized protein</fullName>
    </submittedName>
</protein>
<dbReference type="Proteomes" id="UP001608902">
    <property type="component" value="Unassembled WGS sequence"/>
</dbReference>
<organism evidence="1 2">
    <name type="scientific">Gnathostoma spinigerum</name>
    <dbReference type="NCBI Taxonomy" id="75299"/>
    <lineage>
        <taxon>Eukaryota</taxon>
        <taxon>Metazoa</taxon>
        <taxon>Ecdysozoa</taxon>
        <taxon>Nematoda</taxon>
        <taxon>Chromadorea</taxon>
        <taxon>Rhabditida</taxon>
        <taxon>Spirurina</taxon>
        <taxon>Gnathostomatomorpha</taxon>
        <taxon>Gnathostomatoidea</taxon>
        <taxon>Gnathostomatidae</taxon>
        <taxon>Gnathostoma</taxon>
    </lineage>
</organism>
<accession>A0ABD6F3D0</accession>